<keyword evidence="1" id="KW-1133">Transmembrane helix</keyword>
<proteinExistence type="predicted"/>
<dbReference type="Pfam" id="PF11188">
    <property type="entry name" value="DUF2975"/>
    <property type="match status" value="1"/>
</dbReference>
<dbReference type="RefSeq" id="WP_139171688.1">
    <property type="nucleotide sequence ID" value="NZ_BKAI01000002.1"/>
</dbReference>
<feature type="transmembrane region" description="Helical" evidence="1">
    <location>
        <begin position="140"/>
        <end position="157"/>
    </location>
</feature>
<sequence length="171" mass="19173">MKKIKQFQTILNVVIVFSICIMVISVLGLLMGLMTGNMSKMNVTIHGQEINHVDAVLTIVILLMATGYGFFIYSIYQLKKLIDMFIRKEFFTDLSVKTLRIIGVSMLASPILIQVPGYAYGILNSATIHLKISSISPESIAFSIIISLFFIILSYIFNEAKIINDENELTI</sequence>
<evidence type="ECO:0000256" key="1">
    <source>
        <dbReference type="SAM" id="Phobius"/>
    </source>
</evidence>
<keyword evidence="1" id="KW-0812">Transmembrane</keyword>
<reference evidence="2 3" key="1">
    <citation type="submission" date="2016-10" db="EMBL/GenBank/DDBJ databases">
        <authorList>
            <person name="de Groot N.N."/>
        </authorList>
    </citation>
    <scope>NUCLEOTIDE SEQUENCE [LARGE SCALE GENOMIC DNA]</scope>
    <source>
        <strain evidence="2 3">CGMCC 1.10076</strain>
    </source>
</reference>
<evidence type="ECO:0000313" key="2">
    <source>
        <dbReference type="EMBL" id="SDJ40964.1"/>
    </source>
</evidence>
<dbReference type="EMBL" id="FNEZ01000001">
    <property type="protein sequence ID" value="SDJ40964.1"/>
    <property type="molecule type" value="Genomic_DNA"/>
</dbReference>
<accession>A0A1G8THU2</accession>
<gene>
    <name evidence="2" type="ORF">SAMN04487935_0983</name>
</gene>
<feature type="transmembrane region" description="Helical" evidence="1">
    <location>
        <begin position="55"/>
        <end position="78"/>
    </location>
</feature>
<organism evidence="2 3">
    <name type="scientific">Flavobacterium noncentrifugens</name>
    <dbReference type="NCBI Taxonomy" id="1128970"/>
    <lineage>
        <taxon>Bacteria</taxon>
        <taxon>Pseudomonadati</taxon>
        <taxon>Bacteroidota</taxon>
        <taxon>Flavobacteriia</taxon>
        <taxon>Flavobacteriales</taxon>
        <taxon>Flavobacteriaceae</taxon>
        <taxon>Flavobacterium</taxon>
    </lineage>
</organism>
<dbReference type="STRING" id="1128970.SAMN04487935_0983"/>
<evidence type="ECO:0008006" key="4">
    <source>
        <dbReference type="Google" id="ProtNLM"/>
    </source>
</evidence>
<name>A0A1G8THU2_9FLAO</name>
<dbReference type="InterPro" id="IPR021354">
    <property type="entry name" value="DUF2975"/>
</dbReference>
<evidence type="ECO:0000313" key="3">
    <source>
        <dbReference type="Proteomes" id="UP000199580"/>
    </source>
</evidence>
<feature type="transmembrane region" description="Helical" evidence="1">
    <location>
        <begin position="12"/>
        <end position="35"/>
    </location>
</feature>
<protein>
    <recommendedName>
        <fullName evidence="4">DUF2975 domain-containing protein</fullName>
    </recommendedName>
</protein>
<feature type="transmembrane region" description="Helical" evidence="1">
    <location>
        <begin position="99"/>
        <end position="120"/>
    </location>
</feature>
<keyword evidence="1" id="KW-0472">Membrane</keyword>
<dbReference type="AlphaFoldDB" id="A0A1G8THU2"/>
<dbReference type="Proteomes" id="UP000199580">
    <property type="component" value="Unassembled WGS sequence"/>
</dbReference>
<keyword evidence="3" id="KW-1185">Reference proteome</keyword>